<dbReference type="AlphaFoldDB" id="A0A2V2N0Q3"/>
<reference evidence="2 3" key="1">
    <citation type="submission" date="2018-05" db="EMBL/GenBank/DDBJ databases">
        <title>Draft genome of Methanospirillum lacunae Ki8-1.</title>
        <authorList>
            <person name="Dueholm M.S."/>
            <person name="Nielsen P.H."/>
            <person name="Bakmann L.F."/>
            <person name="Otzen D.E."/>
        </authorList>
    </citation>
    <scope>NUCLEOTIDE SEQUENCE [LARGE SCALE GENOMIC DNA]</scope>
    <source>
        <strain evidence="2 3">Ki8-1</strain>
    </source>
</reference>
<dbReference type="Pfam" id="PF00753">
    <property type="entry name" value="Lactamase_B"/>
    <property type="match status" value="1"/>
</dbReference>
<sequence length="284" mass="32564">MRVERIADRGHLLTFDDEISLYLISGKMFDLLCDTHLGPVSIEEINSYLKIKPENHRLLIFNSHSDWDHIWGNCVFRDHIIIGHEMCRQRMNERGAFDLIQNAAQKRGDVELIPPNLTFSDELTLEDEGIRFTYAPGHTVDSTVCYDMTDEVLYLGDLVEDPIPYLDAYDLDQYIDTLTSLLDHPARILISAHSGLVTRDLIKENIAYIRAVRDETLIDSAHLGSYGPVHRWNLNMRLIHEVVRQEKSGRNSELVKVLMDAGDLHDQDPVQLKSRLLGFASRLS</sequence>
<dbReference type="InterPro" id="IPR050855">
    <property type="entry name" value="NDM-1-like"/>
</dbReference>
<organism evidence="2 3">
    <name type="scientific">Methanospirillum lacunae</name>
    <dbReference type="NCBI Taxonomy" id="668570"/>
    <lineage>
        <taxon>Archaea</taxon>
        <taxon>Methanobacteriati</taxon>
        <taxon>Methanobacteriota</taxon>
        <taxon>Stenosarchaea group</taxon>
        <taxon>Methanomicrobia</taxon>
        <taxon>Methanomicrobiales</taxon>
        <taxon>Methanospirillaceae</taxon>
        <taxon>Methanospirillum</taxon>
    </lineage>
</organism>
<evidence type="ECO:0000259" key="1">
    <source>
        <dbReference type="SMART" id="SM00849"/>
    </source>
</evidence>
<dbReference type="EMBL" id="QGMY01000007">
    <property type="protein sequence ID" value="PWR72135.1"/>
    <property type="molecule type" value="Genomic_DNA"/>
</dbReference>
<accession>A0A2V2N0Q3</accession>
<name>A0A2V2N0Q3_9EURY</name>
<dbReference type="InterPro" id="IPR001279">
    <property type="entry name" value="Metallo-B-lactamas"/>
</dbReference>
<dbReference type="RefSeq" id="WP_109968624.1">
    <property type="nucleotide sequence ID" value="NZ_CP176093.1"/>
</dbReference>
<evidence type="ECO:0000313" key="2">
    <source>
        <dbReference type="EMBL" id="PWR72135.1"/>
    </source>
</evidence>
<gene>
    <name evidence="2" type="ORF">DK846_09095</name>
</gene>
<dbReference type="SMART" id="SM00849">
    <property type="entry name" value="Lactamase_B"/>
    <property type="match status" value="1"/>
</dbReference>
<keyword evidence="3" id="KW-1185">Reference proteome</keyword>
<evidence type="ECO:0000313" key="3">
    <source>
        <dbReference type="Proteomes" id="UP000245657"/>
    </source>
</evidence>
<dbReference type="PANTHER" id="PTHR42951:SF4">
    <property type="entry name" value="ACYL-COENZYME A THIOESTERASE MBLAC2"/>
    <property type="match status" value="1"/>
</dbReference>
<keyword evidence="2" id="KW-0378">Hydrolase</keyword>
<comment type="caution">
    <text evidence="2">The sequence shown here is derived from an EMBL/GenBank/DDBJ whole genome shotgun (WGS) entry which is preliminary data.</text>
</comment>
<dbReference type="InterPro" id="IPR036866">
    <property type="entry name" value="RibonucZ/Hydroxyglut_hydro"/>
</dbReference>
<dbReference type="PANTHER" id="PTHR42951">
    <property type="entry name" value="METALLO-BETA-LACTAMASE DOMAIN-CONTAINING"/>
    <property type="match status" value="1"/>
</dbReference>
<dbReference type="GeneID" id="97547998"/>
<protein>
    <submittedName>
        <fullName evidence="2">MBL fold hydrolase</fullName>
    </submittedName>
</protein>
<dbReference type="SUPFAM" id="SSF56281">
    <property type="entry name" value="Metallo-hydrolase/oxidoreductase"/>
    <property type="match status" value="1"/>
</dbReference>
<dbReference type="Gene3D" id="3.60.15.10">
    <property type="entry name" value="Ribonuclease Z/Hydroxyacylglutathione hydrolase-like"/>
    <property type="match status" value="1"/>
</dbReference>
<dbReference type="OrthoDB" id="197151at2157"/>
<feature type="domain" description="Metallo-beta-lactamase" evidence="1">
    <location>
        <begin position="18"/>
        <end position="193"/>
    </location>
</feature>
<dbReference type="GO" id="GO:0016787">
    <property type="term" value="F:hydrolase activity"/>
    <property type="evidence" value="ECO:0007669"/>
    <property type="project" value="UniProtKB-KW"/>
</dbReference>
<proteinExistence type="predicted"/>
<dbReference type="Proteomes" id="UP000245657">
    <property type="component" value="Unassembled WGS sequence"/>
</dbReference>